<name>A0A1V9A4V4_SACPI</name>
<dbReference type="STRING" id="1962155.B1813_07290"/>
<dbReference type="InterPro" id="IPR005754">
    <property type="entry name" value="Sortase"/>
</dbReference>
<evidence type="ECO:0000256" key="2">
    <source>
        <dbReference type="SAM" id="MobiDB-lite"/>
    </source>
</evidence>
<dbReference type="EMBL" id="MWIH01000005">
    <property type="protein sequence ID" value="OQO92066.1"/>
    <property type="molecule type" value="Genomic_DNA"/>
</dbReference>
<keyword evidence="3" id="KW-1133">Transmembrane helix</keyword>
<keyword evidence="5" id="KW-1185">Reference proteome</keyword>
<organism evidence="4 5">
    <name type="scientific">Saccharomonospora piscinae</name>
    <dbReference type="NCBI Taxonomy" id="687388"/>
    <lineage>
        <taxon>Bacteria</taxon>
        <taxon>Bacillati</taxon>
        <taxon>Actinomycetota</taxon>
        <taxon>Actinomycetes</taxon>
        <taxon>Pseudonocardiales</taxon>
        <taxon>Pseudonocardiaceae</taxon>
        <taxon>Saccharomonospora</taxon>
    </lineage>
</organism>
<evidence type="ECO:0000313" key="5">
    <source>
        <dbReference type="Proteomes" id="UP000192591"/>
    </source>
</evidence>
<dbReference type="CDD" id="cd05829">
    <property type="entry name" value="Sortase_F"/>
    <property type="match status" value="1"/>
</dbReference>
<keyword evidence="1" id="KW-0378">Hydrolase</keyword>
<evidence type="ECO:0008006" key="6">
    <source>
        <dbReference type="Google" id="ProtNLM"/>
    </source>
</evidence>
<keyword evidence="3" id="KW-0472">Membrane</keyword>
<comment type="caution">
    <text evidence="4">The sequence shown here is derived from an EMBL/GenBank/DDBJ whole genome shotgun (WGS) entry which is preliminary data.</text>
</comment>
<reference evidence="4 5" key="1">
    <citation type="submission" date="2017-02" db="EMBL/GenBank/DDBJ databases">
        <title>Draft genome of Saccharomonospora sp. 154.</title>
        <authorList>
            <person name="Alonso-Carmona G.S."/>
            <person name="De La Haba R."/>
            <person name="Vera-Gargallo B."/>
            <person name="Sandoval-Trujillo A.H."/>
            <person name="Ramirez-Duran N."/>
            <person name="Ventosa A."/>
        </authorList>
    </citation>
    <scope>NUCLEOTIDE SEQUENCE [LARGE SCALE GENOMIC DNA]</scope>
    <source>
        <strain evidence="4 5">LRS4.154</strain>
    </source>
</reference>
<protein>
    <recommendedName>
        <fullName evidence="6">Sortase family protein</fullName>
    </recommendedName>
</protein>
<dbReference type="SUPFAM" id="SSF63817">
    <property type="entry name" value="Sortase"/>
    <property type="match status" value="1"/>
</dbReference>
<dbReference type="GO" id="GO:0016787">
    <property type="term" value="F:hydrolase activity"/>
    <property type="evidence" value="ECO:0007669"/>
    <property type="project" value="UniProtKB-KW"/>
</dbReference>
<dbReference type="InterPro" id="IPR042001">
    <property type="entry name" value="Sortase_F"/>
</dbReference>
<dbReference type="Proteomes" id="UP000192591">
    <property type="component" value="Unassembled WGS sequence"/>
</dbReference>
<sequence length="225" mass="23026">MVLTLGTRHSEPRRIGVAAAAVVTVATLTAAVVGTTLLRPHLSGEADPLGPAAEPGPPSTAPHTLAAGAAPLAHEALPSSSPVRVRIPALGVDTESIARLGRTPSGAAEIPGHLSTVGWLDSTPAPGRAGASVLMGHTQVSYERGVFYALGSLRPGDTVHVARSDGSEAVFTVFRVEEVDQSDALGHAQRVTHAPDLRLLTTAGEFDHQGDDPAVMVSARLTATT</sequence>
<dbReference type="Pfam" id="PF04203">
    <property type="entry name" value="Sortase"/>
    <property type="match status" value="1"/>
</dbReference>
<dbReference type="Gene3D" id="2.40.260.10">
    <property type="entry name" value="Sortase"/>
    <property type="match status" value="1"/>
</dbReference>
<accession>A0A1V9A4V4</accession>
<dbReference type="InterPro" id="IPR023365">
    <property type="entry name" value="Sortase_dom-sf"/>
</dbReference>
<evidence type="ECO:0000313" key="4">
    <source>
        <dbReference type="EMBL" id="OQO92066.1"/>
    </source>
</evidence>
<feature type="transmembrane region" description="Helical" evidence="3">
    <location>
        <begin position="15"/>
        <end position="38"/>
    </location>
</feature>
<evidence type="ECO:0000256" key="3">
    <source>
        <dbReference type="SAM" id="Phobius"/>
    </source>
</evidence>
<proteinExistence type="predicted"/>
<dbReference type="AlphaFoldDB" id="A0A1V9A4V4"/>
<dbReference type="RefSeq" id="WP_081191189.1">
    <property type="nucleotide sequence ID" value="NZ_MWIH01000005.1"/>
</dbReference>
<evidence type="ECO:0000256" key="1">
    <source>
        <dbReference type="ARBA" id="ARBA00022801"/>
    </source>
</evidence>
<gene>
    <name evidence="4" type="ORF">B1813_07290</name>
</gene>
<feature type="region of interest" description="Disordered" evidence="2">
    <location>
        <begin position="44"/>
        <end position="65"/>
    </location>
</feature>
<keyword evidence="3" id="KW-0812">Transmembrane</keyword>